<name>A0ABW2JEL7_9ACTN</name>
<dbReference type="PANTHER" id="PTHR32015">
    <property type="entry name" value="FASTING INDUCED LIPASE"/>
    <property type="match status" value="1"/>
</dbReference>
<keyword evidence="3" id="KW-1185">Reference proteome</keyword>
<evidence type="ECO:0000313" key="2">
    <source>
        <dbReference type="EMBL" id="MFC7304479.1"/>
    </source>
</evidence>
<comment type="caution">
    <text evidence="2">The sequence shown here is derived from an EMBL/GenBank/DDBJ whole genome shotgun (WGS) entry which is preliminary data.</text>
</comment>
<proteinExistence type="predicted"/>
<accession>A0ABW2JEL7</accession>
<dbReference type="SUPFAM" id="SSF53474">
    <property type="entry name" value="alpha/beta-Hydrolases"/>
    <property type="match status" value="1"/>
</dbReference>
<organism evidence="2 3">
    <name type="scientific">Streptomyces monticola</name>
    <dbReference type="NCBI Taxonomy" id="2666263"/>
    <lineage>
        <taxon>Bacteria</taxon>
        <taxon>Bacillati</taxon>
        <taxon>Actinomycetota</taxon>
        <taxon>Actinomycetes</taxon>
        <taxon>Kitasatosporales</taxon>
        <taxon>Streptomycetaceae</taxon>
        <taxon>Streptomyces</taxon>
    </lineage>
</organism>
<sequence length="347" mass="36877">MPVRSLSRWVLPLSRWSRRATAVCAATAATAVLMTAPAAAVAGPAGKPADEPFGDKVAAAKKFETKNLPGVNDWSCKPSAAHPRPLVLVHGTFDAGRVWGETAKDYKKAGYCVFSLDYGKSGGLLSLVVGGIDSVAKSAKELAVFVDGVLQATGKKQVDIVGHSQGGMMPRQYMKFEGGKDKVRTLVGISPSSHGTGNSDFQESLIESNPDLEGLLESVKGMTDIIVGPIVDIPCPACNDQRMGSPFMKKLNAGGDTLPGVDYTVIATKKDSVVTRPKDQFLKPTEPSHKVKNILLQDVCPDNDARHPNSVSDPVATRLALNALDPEHAVKPTCPTLADRLKELLPF</sequence>
<dbReference type="Proteomes" id="UP001596523">
    <property type="component" value="Unassembled WGS sequence"/>
</dbReference>
<gene>
    <name evidence="2" type="ORF">ACFQVC_09675</name>
</gene>
<dbReference type="Gene3D" id="3.40.50.1820">
    <property type="entry name" value="alpha/beta hydrolase"/>
    <property type="match status" value="1"/>
</dbReference>
<dbReference type="RefSeq" id="WP_381828941.1">
    <property type="nucleotide sequence ID" value="NZ_JBHTCF010000003.1"/>
</dbReference>
<protein>
    <submittedName>
        <fullName evidence="2">Esterase/lipase family protein</fullName>
    </submittedName>
</protein>
<evidence type="ECO:0000313" key="3">
    <source>
        <dbReference type="Proteomes" id="UP001596523"/>
    </source>
</evidence>
<evidence type="ECO:0000256" key="1">
    <source>
        <dbReference type="SAM" id="SignalP"/>
    </source>
</evidence>
<feature type="chain" id="PRO_5046321886" evidence="1">
    <location>
        <begin position="23"/>
        <end position="347"/>
    </location>
</feature>
<dbReference type="PANTHER" id="PTHR32015:SF1">
    <property type="entry name" value="LIPASE"/>
    <property type="match status" value="1"/>
</dbReference>
<reference evidence="3" key="1">
    <citation type="journal article" date="2019" name="Int. J. Syst. Evol. Microbiol.">
        <title>The Global Catalogue of Microorganisms (GCM) 10K type strain sequencing project: providing services to taxonomists for standard genome sequencing and annotation.</title>
        <authorList>
            <consortium name="The Broad Institute Genomics Platform"/>
            <consortium name="The Broad Institute Genome Sequencing Center for Infectious Disease"/>
            <person name="Wu L."/>
            <person name="Ma J."/>
        </authorList>
    </citation>
    <scope>NUCLEOTIDE SEQUENCE [LARGE SCALE GENOMIC DNA]</scope>
    <source>
        <strain evidence="3">SYNS20</strain>
    </source>
</reference>
<dbReference type="InterPro" id="IPR002918">
    <property type="entry name" value="Lipase_EstA/Esterase_EstB"/>
</dbReference>
<dbReference type="EMBL" id="JBHTCF010000003">
    <property type="protein sequence ID" value="MFC7304479.1"/>
    <property type="molecule type" value="Genomic_DNA"/>
</dbReference>
<feature type="signal peptide" evidence="1">
    <location>
        <begin position="1"/>
        <end position="22"/>
    </location>
</feature>
<dbReference type="Pfam" id="PF01674">
    <property type="entry name" value="Lipase_2"/>
    <property type="match status" value="1"/>
</dbReference>
<keyword evidence="1" id="KW-0732">Signal</keyword>
<dbReference type="InterPro" id="IPR029058">
    <property type="entry name" value="AB_hydrolase_fold"/>
</dbReference>